<organism evidence="2 3">
    <name type="scientific">Aeriscardovia aeriphila</name>
    <dbReference type="NCBI Taxonomy" id="218139"/>
    <lineage>
        <taxon>Bacteria</taxon>
        <taxon>Bacillati</taxon>
        <taxon>Actinomycetota</taxon>
        <taxon>Actinomycetes</taxon>
        <taxon>Bifidobacteriales</taxon>
        <taxon>Bifidobacteriaceae</taxon>
        <taxon>Aeriscardovia</taxon>
    </lineage>
</organism>
<sequence length="117" mass="13290">MRKIVDSARLLIIREMMGLSSHQLASLLGVDHRSVIRWENGMFEVPDYADRKYKELTEEFEGSAVNLAKEARALGYVPVPHDKKARYGFPASWYRAVARRAVEISGLPAVWDDALTK</sequence>
<accession>A0A261FC86</accession>
<protein>
    <recommendedName>
        <fullName evidence="1">HTH cro/C1-type domain-containing protein</fullName>
    </recommendedName>
</protein>
<name>A0A261FC86_9BIFI</name>
<dbReference type="InterPro" id="IPR001387">
    <property type="entry name" value="Cro/C1-type_HTH"/>
</dbReference>
<dbReference type="EMBL" id="MWWU01000002">
    <property type="protein sequence ID" value="OZG56506.1"/>
    <property type="molecule type" value="Genomic_DNA"/>
</dbReference>
<dbReference type="PROSITE" id="PS50943">
    <property type="entry name" value="HTH_CROC1"/>
    <property type="match status" value="1"/>
</dbReference>
<evidence type="ECO:0000259" key="1">
    <source>
        <dbReference type="PROSITE" id="PS50943"/>
    </source>
</evidence>
<dbReference type="AlphaFoldDB" id="A0A261FC86"/>
<feature type="domain" description="HTH cro/C1-type" evidence="1">
    <location>
        <begin position="10"/>
        <end position="41"/>
    </location>
</feature>
<gene>
    <name evidence="2" type="ORF">AEAE_0994</name>
</gene>
<dbReference type="Gene3D" id="1.10.260.40">
    <property type="entry name" value="lambda repressor-like DNA-binding domains"/>
    <property type="match status" value="1"/>
</dbReference>
<dbReference type="SUPFAM" id="SSF47413">
    <property type="entry name" value="lambda repressor-like DNA-binding domains"/>
    <property type="match status" value="1"/>
</dbReference>
<dbReference type="GO" id="GO:0003677">
    <property type="term" value="F:DNA binding"/>
    <property type="evidence" value="ECO:0007669"/>
    <property type="project" value="InterPro"/>
</dbReference>
<dbReference type="CDD" id="cd00093">
    <property type="entry name" value="HTH_XRE"/>
    <property type="match status" value="1"/>
</dbReference>
<evidence type="ECO:0000313" key="2">
    <source>
        <dbReference type="EMBL" id="OZG56506.1"/>
    </source>
</evidence>
<dbReference type="Pfam" id="PF01381">
    <property type="entry name" value="HTH_3"/>
    <property type="match status" value="1"/>
</dbReference>
<dbReference type="InterPro" id="IPR010982">
    <property type="entry name" value="Lambda_DNA-bd_dom_sf"/>
</dbReference>
<proteinExistence type="predicted"/>
<reference evidence="2 3" key="1">
    <citation type="journal article" date="2017" name="BMC Genomics">
        <title>Comparative genomic and phylogenomic analyses of the Bifidobacteriaceae family.</title>
        <authorList>
            <person name="Lugli G.A."/>
            <person name="Milani C."/>
            <person name="Turroni F."/>
            <person name="Duranti S."/>
            <person name="Mancabelli L."/>
            <person name="Mangifesta M."/>
            <person name="Ferrario C."/>
            <person name="Modesto M."/>
            <person name="Mattarelli P."/>
            <person name="Jiri K."/>
            <person name="van Sinderen D."/>
            <person name="Ventura M."/>
        </authorList>
    </citation>
    <scope>NUCLEOTIDE SEQUENCE [LARGE SCALE GENOMIC DNA]</scope>
    <source>
        <strain evidence="2 3">LMG 21773</strain>
    </source>
</reference>
<keyword evidence="3" id="KW-1185">Reference proteome</keyword>
<evidence type="ECO:0000313" key="3">
    <source>
        <dbReference type="Proteomes" id="UP000228976"/>
    </source>
</evidence>
<comment type="caution">
    <text evidence="2">The sequence shown here is derived from an EMBL/GenBank/DDBJ whole genome shotgun (WGS) entry which is preliminary data.</text>
</comment>
<dbReference type="Proteomes" id="UP000228976">
    <property type="component" value="Unassembled WGS sequence"/>
</dbReference>